<dbReference type="PANTHER" id="PTHR36436:SF6">
    <property type="entry name" value="SLL5081 PROTEIN"/>
    <property type="match status" value="1"/>
</dbReference>
<dbReference type="EMBL" id="JBBPCC010000001">
    <property type="protein sequence ID" value="MEK8126652.1"/>
    <property type="molecule type" value="Genomic_DNA"/>
</dbReference>
<protein>
    <submittedName>
        <fullName evidence="1">YwqG family protein</fullName>
    </submittedName>
</protein>
<evidence type="ECO:0000313" key="1">
    <source>
        <dbReference type="EMBL" id="MEK8126652.1"/>
    </source>
</evidence>
<dbReference type="Gene3D" id="2.30.320.10">
    <property type="entry name" value="YwqG-like"/>
    <property type="match status" value="1"/>
</dbReference>
<proteinExistence type="predicted"/>
<organism evidence="1 2">
    <name type="scientific">Paenibacillus filicis</name>
    <dbReference type="NCBI Taxonomy" id="669464"/>
    <lineage>
        <taxon>Bacteria</taxon>
        <taxon>Bacillati</taxon>
        <taxon>Bacillota</taxon>
        <taxon>Bacilli</taxon>
        <taxon>Bacillales</taxon>
        <taxon>Paenibacillaceae</taxon>
        <taxon>Paenibacillus</taxon>
    </lineage>
</organism>
<dbReference type="RefSeq" id="WP_341413705.1">
    <property type="nucleotide sequence ID" value="NZ_JBBPCC010000001.1"/>
</dbReference>
<accession>A0ABU9DCR4</accession>
<dbReference type="Proteomes" id="UP001469365">
    <property type="component" value="Unassembled WGS sequence"/>
</dbReference>
<dbReference type="InterPro" id="IPR035948">
    <property type="entry name" value="YwqG-like_sf"/>
</dbReference>
<comment type="caution">
    <text evidence="1">The sequence shown here is derived from an EMBL/GenBank/DDBJ whole genome shotgun (WGS) entry which is preliminary data.</text>
</comment>
<reference evidence="1 2" key="1">
    <citation type="submission" date="2024-04" db="EMBL/GenBank/DDBJ databases">
        <title>draft genome sequnece of Paenibacillus filicis.</title>
        <authorList>
            <person name="Kim D.-U."/>
        </authorList>
    </citation>
    <scope>NUCLEOTIDE SEQUENCE [LARGE SCALE GENOMIC DNA]</scope>
    <source>
        <strain evidence="1 2">KACC14197</strain>
    </source>
</reference>
<dbReference type="SUPFAM" id="SSF103032">
    <property type="entry name" value="Hypothetical protein YwqG"/>
    <property type="match status" value="1"/>
</dbReference>
<gene>
    <name evidence="1" type="ORF">WMW72_01885</name>
</gene>
<dbReference type="PANTHER" id="PTHR36436">
    <property type="entry name" value="SLL5081 PROTEIN"/>
    <property type="match status" value="1"/>
</dbReference>
<dbReference type="Pfam" id="PF09234">
    <property type="entry name" value="DUF1963"/>
    <property type="match status" value="1"/>
</dbReference>
<dbReference type="InterPro" id="IPR015315">
    <property type="entry name" value="DUF1963"/>
</dbReference>
<sequence>MKESNLKKLETLAEEHGFTHALPYLIANTRQAISCVKAGPADYGTPSASRVGGDPDLPPEVEWPLTTDGEPMTFLVQLNLRELAGQDEAALLPARGMLSFFVGIPEPAYDIEHRVLFIHEDRLAAAVRRIAPEVTALEEVYNGYGLEAMASLEPPNYAYVDEEQIEAENVGYEEYEDLCFALGHREHDEVARLFGYPAGQHDDAEYEAALMLLTGTTYSYHKNEALQQITSHFGGDEEKAKQEIQDTLVLLELDSDDDVGFCWWDAGMLQFFIRREDLLAGRFDRTYCSLYSS</sequence>
<name>A0ABU9DCR4_9BACL</name>
<evidence type="ECO:0000313" key="2">
    <source>
        <dbReference type="Proteomes" id="UP001469365"/>
    </source>
</evidence>
<keyword evidence="2" id="KW-1185">Reference proteome</keyword>